<dbReference type="PIRSF" id="PIRSF002741">
    <property type="entry name" value="MppA"/>
    <property type="match status" value="1"/>
</dbReference>
<accession>A0A386UK98</accession>
<dbReference type="InterPro" id="IPR030678">
    <property type="entry name" value="Peptide/Ni-bd"/>
</dbReference>
<dbReference type="InterPro" id="IPR039424">
    <property type="entry name" value="SBP_5"/>
</dbReference>
<evidence type="ECO:0000313" key="7">
    <source>
        <dbReference type="Proteomes" id="UP000272010"/>
    </source>
</evidence>
<dbReference type="Gene3D" id="3.10.105.10">
    <property type="entry name" value="Dipeptide-binding Protein, Domain 3"/>
    <property type="match status" value="1"/>
</dbReference>
<dbReference type="Proteomes" id="UP000272010">
    <property type="component" value="Chromosome"/>
</dbReference>
<proteinExistence type="inferred from homology"/>
<sequence length="504" mass="55510">MGKRILAMGAAAVLAGLSVTVGTAQAEGTDIKIVLPEDLDLLEPCMATRSNIGRVIFQNVSETLTEYDAREGGGVLPRLAETWEQMPDGSWRFHLRQGVTFSDGSGFDAQDVKHSFERALSDKISCETPRYFGGMTVQANVVDDHTIDFKADPVQPILPLLMSMVTIVPEETPIEFVRDPIGTGPYKVTEWTPGQRIVLTRRDGYWGAEPKVTSATYLVRSDPAVRAAMVQTGEADLAPSISLVDATNPATDFPYLDSETVYLRLMHDVPPMNDVRVRRALNMAIDRQAFIGTLLPEGAELAVALFPPTTAGWNPDVKVPAYDPERAKKLLAEAKADGVPVDTQIRLIARTAQFPNITEVMEAMQQMLTDAGFNVKLEFREVAEHESFYSKPYPKDQGPYMLAAMHDNSRGDPAFTMYFKYDSEGMQSGIADPKADDLIARASAATGDERAKLWQDLVAYLHDDVVADVLLFHMVGYARVSERLDFKPSIATNGQLQLSQIGFK</sequence>
<feature type="chain" id="PRO_5017451555" evidence="4">
    <location>
        <begin position="27"/>
        <end position="504"/>
    </location>
</feature>
<dbReference type="AlphaFoldDB" id="A0A386UK98"/>
<dbReference type="Pfam" id="PF00496">
    <property type="entry name" value="SBP_bac_5"/>
    <property type="match status" value="1"/>
</dbReference>
<dbReference type="Gene3D" id="3.40.190.10">
    <property type="entry name" value="Periplasmic binding protein-like II"/>
    <property type="match status" value="1"/>
</dbReference>
<comment type="similarity">
    <text evidence="2">Belongs to the bacterial solute-binding protein 5 family.</text>
</comment>
<dbReference type="RefSeq" id="WP_233577728.1">
    <property type="nucleotide sequence ID" value="NZ_CP031078.1"/>
</dbReference>
<evidence type="ECO:0000256" key="1">
    <source>
        <dbReference type="ARBA" id="ARBA00004418"/>
    </source>
</evidence>
<feature type="signal peptide" evidence="4">
    <location>
        <begin position="1"/>
        <end position="26"/>
    </location>
</feature>
<evidence type="ECO:0000313" key="6">
    <source>
        <dbReference type="EMBL" id="AYF00729.1"/>
    </source>
</evidence>
<name>A0A386UK98_9RHOB</name>
<evidence type="ECO:0000256" key="3">
    <source>
        <dbReference type="ARBA" id="ARBA00022729"/>
    </source>
</evidence>
<protein>
    <submittedName>
        <fullName evidence="6">Peptide ABC transporter substrate-binding protein</fullName>
    </submittedName>
</protein>
<dbReference type="GO" id="GO:1904680">
    <property type="term" value="F:peptide transmembrane transporter activity"/>
    <property type="evidence" value="ECO:0007669"/>
    <property type="project" value="TreeGrafter"/>
</dbReference>
<dbReference type="GO" id="GO:0043190">
    <property type="term" value="C:ATP-binding cassette (ABC) transporter complex"/>
    <property type="evidence" value="ECO:0007669"/>
    <property type="project" value="InterPro"/>
</dbReference>
<dbReference type="InterPro" id="IPR000914">
    <property type="entry name" value="SBP_5_dom"/>
</dbReference>
<evidence type="ECO:0000259" key="5">
    <source>
        <dbReference type="Pfam" id="PF00496"/>
    </source>
</evidence>
<evidence type="ECO:0000256" key="2">
    <source>
        <dbReference type="ARBA" id="ARBA00005695"/>
    </source>
</evidence>
<dbReference type="EMBL" id="CP031078">
    <property type="protein sequence ID" value="AYF00729.1"/>
    <property type="molecule type" value="Genomic_DNA"/>
</dbReference>
<dbReference type="GO" id="GO:0030288">
    <property type="term" value="C:outer membrane-bounded periplasmic space"/>
    <property type="evidence" value="ECO:0007669"/>
    <property type="project" value="UniProtKB-ARBA"/>
</dbReference>
<feature type="domain" description="Solute-binding protein family 5" evidence="5">
    <location>
        <begin position="76"/>
        <end position="422"/>
    </location>
</feature>
<keyword evidence="3 4" id="KW-0732">Signal</keyword>
<evidence type="ECO:0000256" key="4">
    <source>
        <dbReference type="SAM" id="SignalP"/>
    </source>
</evidence>
<organism evidence="6 7">
    <name type="scientific">Paracoccus yeei</name>
    <dbReference type="NCBI Taxonomy" id="147645"/>
    <lineage>
        <taxon>Bacteria</taxon>
        <taxon>Pseudomonadati</taxon>
        <taxon>Pseudomonadota</taxon>
        <taxon>Alphaproteobacteria</taxon>
        <taxon>Rhodobacterales</taxon>
        <taxon>Paracoccaceae</taxon>
        <taxon>Paracoccus</taxon>
    </lineage>
</organism>
<reference evidence="7" key="1">
    <citation type="submission" date="2018-07" db="EMBL/GenBank/DDBJ databases">
        <title>Genome Structure of the Opportunistic Pathogen Paracoccus yeei (Alphaproteobacteria) and Identification of Putative Virulence Factors.</title>
        <authorList>
            <person name="Lasek R."/>
            <person name="Szuplewska M."/>
            <person name="Mitura M."/>
            <person name="Decewicz P."/>
            <person name="Chmielowska C."/>
            <person name="Pawlot A."/>
            <person name="Sentkowska D."/>
            <person name="Czarnecki J."/>
            <person name="Bartosik D."/>
        </authorList>
    </citation>
    <scope>NUCLEOTIDE SEQUENCE [LARGE SCALE GENOMIC DNA]</scope>
    <source>
        <strain evidence="7">CCUG 32053</strain>
    </source>
</reference>
<comment type="subcellular location">
    <subcellularLocation>
        <location evidence="1">Periplasm</location>
    </subcellularLocation>
</comment>
<gene>
    <name evidence="6" type="ORF">PY32053_01071</name>
</gene>
<dbReference type="PANTHER" id="PTHR30290:SF38">
    <property type="entry name" value="D,D-DIPEPTIDE-BINDING PERIPLASMIC PROTEIN DDPA-RELATED"/>
    <property type="match status" value="1"/>
</dbReference>
<dbReference type="SUPFAM" id="SSF53850">
    <property type="entry name" value="Periplasmic binding protein-like II"/>
    <property type="match status" value="1"/>
</dbReference>
<dbReference type="CDD" id="cd08491">
    <property type="entry name" value="PBP2_NikA_DppA_OppA_like_12"/>
    <property type="match status" value="1"/>
</dbReference>
<dbReference type="PANTHER" id="PTHR30290">
    <property type="entry name" value="PERIPLASMIC BINDING COMPONENT OF ABC TRANSPORTER"/>
    <property type="match status" value="1"/>
</dbReference>
<dbReference type="GO" id="GO:0015833">
    <property type="term" value="P:peptide transport"/>
    <property type="evidence" value="ECO:0007669"/>
    <property type="project" value="TreeGrafter"/>
</dbReference>